<accession>A0A183D9H2</accession>
<dbReference type="OrthoDB" id="10251605at2759"/>
<dbReference type="InterPro" id="IPR001680">
    <property type="entry name" value="WD40_rpt"/>
</dbReference>
<evidence type="ECO:0000313" key="4">
    <source>
        <dbReference type="EMBL" id="VDK50432.1"/>
    </source>
</evidence>
<reference evidence="4 5" key="2">
    <citation type="submission" date="2018-11" db="EMBL/GenBank/DDBJ databases">
        <authorList>
            <consortium name="Pathogen Informatics"/>
        </authorList>
    </citation>
    <scope>NUCLEOTIDE SEQUENCE [LARGE SCALE GENOMIC DNA]</scope>
</reference>
<dbReference type="AlphaFoldDB" id="A0A183D9H2"/>
<dbReference type="PROSITE" id="PS50082">
    <property type="entry name" value="WD_REPEATS_2"/>
    <property type="match status" value="1"/>
</dbReference>
<organism evidence="6">
    <name type="scientific">Gongylonema pulchrum</name>
    <dbReference type="NCBI Taxonomy" id="637853"/>
    <lineage>
        <taxon>Eukaryota</taxon>
        <taxon>Metazoa</taxon>
        <taxon>Ecdysozoa</taxon>
        <taxon>Nematoda</taxon>
        <taxon>Chromadorea</taxon>
        <taxon>Rhabditida</taxon>
        <taxon>Spirurina</taxon>
        <taxon>Spiruromorpha</taxon>
        <taxon>Spiruroidea</taxon>
        <taxon>Gongylonematidae</taxon>
        <taxon>Gongylonema</taxon>
    </lineage>
</organism>
<reference evidence="6" key="1">
    <citation type="submission" date="2016-06" db="UniProtKB">
        <authorList>
            <consortium name="WormBaseParasite"/>
        </authorList>
    </citation>
    <scope>IDENTIFICATION</scope>
</reference>
<keyword evidence="5" id="KW-1185">Reference proteome</keyword>
<proteinExistence type="predicted"/>
<protein>
    <submittedName>
        <fullName evidence="6">WD_REPEATS_REGION domain-containing protein</fullName>
    </submittedName>
</protein>
<dbReference type="InterPro" id="IPR036322">
    <property type="entry name" value="WD40_repeat_dom_sf"/>
</dbReference>
<dbReference type="Gene3D" id="2.130.10.10">
    <property type="entry name" value="YVTN repeat-like/Quinoprotein amine dehydrogenase"/>
    <property type="match status" value="2"/>
</dbReference>
<sequence length="144" mass="16435">SIYLWASAATDCTVNLWDTRQHPANVQVRHFDRPVSCARYSPNDAFIALGCDQLYMMDPRVREYRSLPSLSQVLHVCFHPTEYLLATGSVDRLVRFWDIETAECVSQSDPADGTLREIAFQKDGTALLTLTDWFVSIKCTFLVR</sequence>
<dbReference type="PANTHER" id="PTHR19845:SF0">
    <property type="entry name" value="KATANIN P80 WD40 REPEAT-CONTAINING SUBUNIT B1"/>
    <property type="match status" value="1"/>
</dbReference>
<dbReference type="InterPro" id="IPR015943">
    <property type="entry name" value="WD40/YVTN_repeat-like_dom_sf"/>
</dbReference>
<evidence type="ECO:0000256" key="3">
    <source>
        <dbReference type="PROSITE-ProRule" id="PRU00221"/>
    </source>
</evidence>
<keyword evidence="2" id="KW-0677">Repeat</keyword>
<dbReference type="GO" id="GO:0007019">
    <property type="term" value="P:microtubule depolymerization"/>
    <property type="evidence" value="ECO:0007669"/>
    <property type="project" value="TreeGrafter"/>
</dbReference>
<dbReference type="PROSITE" id="PS00678">
    <property type="entry name" value="WD_REPEATS_1"/>
    <property type="match status" value="1"/>
</dbReference>
<dbReference type="Pfam" id="PF00400">
    <property type="entry name" value="WD40"/>
    <property type="match status" value="1"/>
</dbReference>
<dbReference type="WBParaSite" id="GPUH_0000537001-mRNA-1">
    <property type="protein sequence ID" value="GPUH_0000537001-mRNA-1"/>
    <property type="gene ID" value="GPUH_0000537001"/>
</dbReference>
<evidence type="ECO:0000256" key="2">
    <source>
        <dbReference type="ARBA" id="ARBA00022737"/>
    </source>
</evidence>
<dbReference type="PANTHER" id="PTHR19845">
    <property type="entry name" value="KATANIN P80 SUBUNIT"/>
    <property type="match status" value="1"/>
</dbReference>
<keyword evidence="1 3" id="KW-0853">WD repeat</keyword>
<dbReference type="SMART" id="SM00320">
    <property type="entry name" value="WD40"/>
    <property type="match status" value="2"/>
</dbReference>
<name>A0A183D9H2_9BILA</name>
<dbReference type="EMBL" id="UYRT01011270">
    <property type="protein sequence ID" value="VDK50432.1"/>
    <property type="molecule type" value="Genomic_DNA"/>
</dbReference>
<gene>
    <name evidence="4" type="ORF">GPUH_LOCUS5364</name>
</gene>
<dbReference type="GO" id="GO:0008352">
    <property type="term" value="C:katanin complex"/>
    <property type="evidence" value="ECO:0007669"/>
    <property type="project" value="TreeGrafter"/>
</dbReference>
<dbReference type="InterPro" id="IPR019775">
    <property type="entry name" value="WD40_repeat_CS"/>
</dbReference>
<dbReference type="Proteomes" id="UP000271098">
    <property type="component" value="Unassembled WGS sequence"/>
</dbReference>
<evidence type="ECO:0000313" key="6">
    <source>
        <dbReference type="WBParaSite" id="GPUH_0000537001-mRNA-1"/>
    </source>
</evidence>
<dbReference type="SUPFAM" id="SSF50978">
    <property type="entry name" value="WD40 repeat-like"/>
    <property type="match status" value="1"/>
</dbReference>
<feature type="repeat" description="WD" evidence="3">
    <location>
        <begin position="73"/>
        <end position="107"/>
    </location>
</feature>
<evidence type="ECO:0000256" key="1">
    <source>
        <dbReference type="ARBA" id="ARBA00022574"/>
    </source>
</evidence>
<evidence type="ECO:0000313" key="5">
    <source>
        <dbReference type="Proteomes" id="UP000271098"/>
    </source>
</evidence>